<evidence type="ECO:0000256" key="1">
    <source>
        <dbReference type="SAM" id="Phobius"/>
    </source>
</evidence>
<gene>
    <name evidence="2" type="ORF">DAA48_15940</name>
</gene>
<evidence type="ECO:0000313" key="2">
    <source>
        <dbReference type="EMBL" id="PTH80054.1"/>
    </source>
</evidence>
<keyword evidence="1" id="KW-0812">Transmembrane</keyword>
<reference evidence="2 3" key="1">
    <citation type="submission" date="2018-03" db="EMBL/GenBank/DDBJ databases">
        <title>Aeromonas veronii whole genome sequencing and analysis.</title>
        <authorList>
            <person name="Xie H."/>
            <person name="Liu T."/>
            <person name="Wang K."/>
        </authorList>
    </citation>
    <scope>NUCLEOTIDE SEQUENCE [LARGE SCALE GENOMIC DNA]</scope>
    <source>
        <strain evidence="2 3">XH.VA.1</strain>
    </source>
</reference>
<dbReference type="Proteomes" id="UP000241986">
    <property type="component" value="Unassembled WGS sequence"/>
</dbReference>
<sequence length="95" mass="10925">MLNKTIGIGALLVPLLLHFAIMTALLVLSLLNIKYSLEEQLIGSEHIGIIDDLYVIIYWLYWGSVISFAALFYLYIIISSWIRKKKERAHEQTNS</sequence>
<organism evidence="2 3">
    <name type="scientific">Aeromonas veronii</name>
    <dbReference type="NCBI Taxonomy" id="654"/>
    <lineage>
        <taxon>Bacteria</taxon>
        <taxon>Pseudomonadati</taxon>
        <taxon>Pseudomonadota</taxon>
        <taxon>Gammaproteobacteria</taxon>
        <taxon>Aeromonadales</taxon>
        <taxon>Aeromonadaceae</taxon>
        <taxon>Aeromonas</taxon>
    </lineage>
</organism>
<protein>
    <submittedName>
        <fullName evidence="2">Uncharacterized protein</fullName>
    </submittedName>
</protein>
<dbReference type="AlphaFoldDB" id="A0A2T4MZS6"/>
<keyword evidence="1" id="KW-1133">Transmembrane helix</keyword>
<name>A0A2T4MZS6_AERVE</name>
<dbReference type="RefSeq" id="WP_107683937.1">
    <property type="nucleotide sequence ID" value="NZ_PZKL01000037.1"/>
</dbReference>
<evidence type="ECO:0000313" key="3">
    <source>
        <dbReference type="Proteomes" id="UP000241986"/>
    </source>
</evidence>
<feature type="transmembrane region" description="Helical" evidence="1">
    <location>
        <begin position="53"/>
        <end position="78"/>
    </location>
</feature>
<proteinExistence type="predicted"/>
<comment type="caution">
    <text evidence="2">The sequence shown here is derived from an EMBL/GenBank/DDBJ whole genome shotgun (WGS) entry which is preliminary data.</text>
</comment>
<dbReference type="EMBL" id="PZKL01000037">
    <property type="protein sequence ID" value="PTH80054.1"/>
    <property type="molecule type" value="Genomic_DNA"/>
</dbReference>
<accession>A0A2T4MZS6</accession>
<keyword evidence="1" id="KW-0472">Membrane</keyword>
<feature type="transmembrane region" description="Helical" evidence="1">
    <location>
        <begin position="12"/>
        <end position="33"/>
    </location>
</feature>